<evidence type="ECO:0000256" key="1">
    <source>
        <dbReference type="ARBA" id="ARBA00004417"/>
    </source>
</evidence>
<reference evidence="10 11" key="1">
    <citation type="journal article" date="2014" name="Int. J. Syst. Evol. Microbiol.">
        <title>Complete genome sequence of Corynebacterium casei LMG S-19264T (=DSM 44701T), isolated from a smear-ripened cheese.</title>
        <authorList>
            <consortium name="US DOE Joint Genome Institute (JGI-PGF)"/>
            <person name="Walter F."/>
            <person name="Albersmeier A."/>
            <person name="Kalinowski J."/>
            <person name="Ruckert C."/>
        </authorList>
    </citation>
    <scope>NUCLEOTIDE SEQUENCE [LARGE SCALE GENOMIC DNA]</scope>
    <source>
        <strain evidence="10 11">CGMCC 1.15896</strain>
    </source>
</reference>
<dbReference type="InterPro" id="IPR008995">
    <property type="entry name" value="Mo/tungstate-bd_C_term_dom"/>
</dbReference>
<dbReference type="InterPro" id="IPR047641">
    <property type="entry name" value="ABC_transpr_MalK/UgpC-like"/>
</dbReference>
<dbReference type="RefSeq" id="WP_127071908.1">
    <property type="nucleotide sequence ID" value="NZ_BMKB01000005.1"/>
</dbReference>
<dbReference type="OrthoDB" id="9767663at2"/>
<dbReference type="GO" id="GO:0016887">
    <property type="term" value="F:ATP hydrolysis activity"/>
    <property type="evidence" value="ECO:0007669"/>
    <property type="project" value="InterPro"/>
</dbReference>
<dbReference type="Gene3D" id="3.40.50.300">
    <property type="entry name" value="P-loop containing nucleotide triphosphate hydrolases"/>
    <property type="match status" value="1"/>
</dbReference>
<dbReference type="Proteomes" id="UP000596977">
    <property type="component" value="Unassembled WGS sequence"/>
</dbReference>
<dbReference type="EMBL" id="BMKB01000005">
    <property type="protein sequence ID" value="GGA59464.1"/>
    <property type="molecule type" value="Genomic_DNA"/>
</dbReference>
<accession>A0A916W1F2</accession>
<dbReference type="Gene3D" id="2.40.50.140">
    <property type="entry name" value="Nucleic acid-binding proteins"/>
    <property type="match status" value="1"/>
</dbReference>
<feature type="domain" description="ABC transporter" evidence="9">
    <location>
        <begin position="4"/>
        <end position="252"/>
    </location>
</feature>
<dbReference type="GO" id="GO:0055052">
    <property type="term" value="C:ATP-binding cassette (ABC) transporter complex, substrate-binding subunit-containing"/>
    <property type="evidence" value="ECO:0007669"/>
    <property type="project" value="TreeGrafter"/>
</dbReference>
<evidence type="ECO:0000256" key="4">
    <source>
        <dbReference type="ARBA" id="ARBA00022475"/>
    </source>
</evidence>
<evidence type="ECO:0000313" key="11">
    <source>
        <dbReference type="Proteomes" id="UP000596977"/>
    </source>
</evidence>
<keyword evidence="7" id="KW-1278">Translocase</keyword>
<evidence type="ECO:0000313" key="10">
    <source>
        <dbReference type="EMBL" id="GGA59464.1"/>
    </source>
</evidence>
<dbReference type="Gene3D" id="2.40.50.100">
    <property type="match status" value="1"/>
</dbReference>
<dbReference type="GO" id="GO:0140359">
    <property type="term" value="F:ABC-type transporter activity"/>
    <property type="evidence" value="ECO:0007669"/>
    <property type="project" value="UniProtKB-ARBA"/>
</dbReference>
<dbReference type="SUPFAM" id="SSF52540">
    <property type="entry name" value="P-loop containing nucleoside triphosphate hydrolases"/>
    <property type="match status" value="1"/>
</dbReference>
<evidence type="ECO:0000256" key="2">
    <source>
        <dbReference type="ARBA" id="ARBA00005417"/>
    </source>
</evidence>
<dbReference type="InterPro" id="IPR017871">
    <property type="entry name" value="ABC_transporter-like_CS"/>
</dbReference>
<proteinExistence type="inferred from homology"/>
<evidence type="ECO:0000256" key="3">
    <source>
        <dbReference type="ARBA" id="ARBA00022448"/>
    </source>
</evidence>
<name>A0A916W1F2_9HYPH</name>
<keyword evidence="8" id="KW-0472">Membrane</keyword>
<comment type="caution">
    <text evidence="10">The sequence shown here is derived from an EMBL/GenBank/DDBJ whole genome shotgun (WGS) entry which is preliminary data.</text>
</comment>
<dbReference type="Pfam" id="PF00005">
    <property type="entry name" value="ABC_tran"/>
    <property type="match status" value="1"/>
</dbReference>
<dbReference type="InterPro" id="IPR003593">
    <property type="entry name" value="AAA+_ATPase"/>
</dbReference>
<evidence type="ECO:0000256" key="5">
    <source>
        <dbReference type="ARBA" id="ARBA00022741"/>
    </source>
</evidence>
<keyword evidence="5" id="KW-0547">Nucleotide-binding</keyword>
<dbReference type="FunFam" id="3.40.50.300:FF:000042">
    <property type="entry name" value="Maltose/maltodextrin ABC transporter, ATP-binding protein"/>
    <property type="match status" value="1"/>
</dbReference>
<dbReference type="PANTHER" id="PTHR43875">
    <property type="entry name" value="MALTODEXTRIN IMPORT ATP-BINDING PROTEIN MSMX"/>
    <property type="match status" value="1"/>
</dbReference>
<sequence>MASLDIVSLSKTLGTHAILKSVSLNVPDGAFMTLVGPSGCGKSTLLKIISGLELQDDGDVRIDGMSVSHLHPKLRDIAMVFQSYALYPHMTVYENIAVPLVLRRLALMARMPLLGKLMPGTAAVRQKIDSDVRTTADMLELTQLLTRKPVQLSGGQRQRVALGRAMVRDPKIFLMDEPLSNLDAKLRVHMRAEIARLHKRLGATFVYVTHDQIEAMTMSTHVAVMMEGEILQVDSPQRIYAEPADIRVAEFIGSPKINVLPGRVREDGALAVPGFTIAGRTQLPTGSQASVGFRPEHITLAQKGVAAPSATIINLEHTGPEVFVHASLEGLGAPLTFKLEPHQAMHLASGDQVGLGLSLGHAHLFDAQGKRAPFMQPVSEVVAGEVRYG</sequence>
<keyword evidence="6 10" id="KW-0067">ATP-binding</keyword>
<dbReference type="GO" id="GO:0005524">
    <property type="term" value="F:ATP binding"/>
    <property type="evidence" value="ECO:0007669"/>
    <property type="project" value="UniProtKB-KW"/>
</dbReference>
<dbReference type="InterPro" id="IPR012340">
    <property type="entry name" value="NA-bd_OB-fold"/>
</dbReference>
<keyword evidence="3" id="KW-0813">Transport</keyword>
<dbReference type="SMART" id="SM00382">
    <property type="entry name" value="AAA"/>
    <property type="match status" value="1"/>
</dbReference>
<dbReference type="PROSITE" id="PS50893">
    <property type="entry name" value="ABC_TRANSPORTER_2"/>
    <property type="match status" value="1"/>
</dbReference>
<dbReference type="PANTHER" id="PTHR43875:SF15">
    <property type="entry name" value="TREHALOSE IMPORT ATP-BINDING PROTEIN SUGC"/>
    <property type="match status" value="1"/>
</dbReference>
<dbReference type="SUPFAM" id="SSF50331">
    <property type="entry name" value="MOP-like"/>
    <property type="match status" value="1"/>
</dbReference>
<dbReference type="InterPro" id="IPR013611">
    <property type="entry name" value="Transp-assoc_OB_typ2"/>
</dbReference>
<comment type="subcellular location">
    <subcellularLocation>
        <location evidence="1">Cell inner membrane</location>
        <topology evidence="1">Peripheral membrane protein</topology>
    </subcellularLocation>
</comment>
<evidence type="ECO:0000256" key="6">
    <source>
        <dbReference type="ARBA" id="ARBA00022840"/>
    </source>
</evidence>
<comment type="similarity">
    <text evidence="2">Belongs to the ABC transporter superfamily.</text>
</comment>
<dbReference type="AlphaFoldDB" id="A0A916W1F2"/>
<evidence type="ECO:0000259" key="9">
    <source>
        <dbReference type="PROSITE" id="PS50893"/>
    </source>
</evidence>
<protein>
    <submittedName>
        <fullName evidence="10">Sugar ABC transporter ATP-binding protein</fullName>
    </submittedName>
</protein>
<keyword evidence="4" id="KW-1003">Cell membrane</keyword>
<dbReference type="PROSITE" id="PS00211">
    <property type="entry name" value="ABC_TRANSPORTER_1"/>
    <property type="match status" value="1"/>
</dbReference>
<dbReference type="Pfam" id="PF08402">
    <property type="entry name" value="TOBE_2"/>
    <property type="match status" value="1"/>
</dbReference>
<evidence type="ECO:0000256" key="7">
    <source>
        <dbReference type="ARBA" id="ARBA00022967"/>
    </source>
</evidence>
<dbReference type="InterPro" id="IPR027417">
    <property type="entry name" value="P-loop_NTPase"/>
</dbReference>
<evidence type="ECO:0000256" key="8">
    <source>
        <dbReference type="ARBA" id="ARBA00023136"/>
    </source>
</evidence>
<dbReference type="InterPro" id="IPR003439">
    <property type="entry name" value="ABC_transporter-like_ATP-bd"/>
</dbReference>
<keyword evidence="11" id="KW-1185">Reference proteome</keyword>
<organism evidence="10 11">
    <name type="scientific">Pelagibacterium lentulum</name>
    <dbReference type="NCBI Taxonomy" id="2029865"/>
    <lineage>
        <taxon>Bacteria</taxon>
        <taxon>Pseudomonadati</taxon>
        <taxon>Pseudomonadota</taxon>
        <taxon>Alphaproteobacteria</taxon>
        <taxon>Hyphomicrobiales</taxon>
        <taxon>Devosiaceae</taxon>
        <taxon>Pelagibacterium</taxon>
    </lineage>
</organism>
<gene>
    <name evidence="10" type="ORF">GCM10011499_32020</name>
</gene>